<dbReference type="RefSeq" id="WP_174404215.1">
    <property type="nucleotide sequence ID" value="NZ_BLVO01000012.1"/>
</dbReference>
<dbReference type="GO" id="GO:0004467">
    <property type="term" value="F:long-chain fatty acid-CoA ligase activity"/>
    <property type="evidence" value="ECO:0007669"/>
    <property type="project" value="UniProtKB-EC"/>
</dbReference>
<evidence type="ECO:0000313" key="5">
    <source>
        <dbReference type="EMBL" id="GFM32512.1"/>
    </source>
</evidence>
<dbReference type="PROSITE" id="PS00455">
    <property type="entry name" value="AMP_BINDING"/>
    <property type="match status" value="1"/>
</dbReference>
<dbReference type="GO" id="GO:0016020">
    <property type="term" value="C:membrane"/>
    <property type="evidence" value="ECO:0007669"/>
    <property type="project" value="TreeGrafter"/>
</dbReference>
<dbReference type="InterPro" id="IPR042099">
    <property type="entry name" value="ANL_N_sf"/>
</dbReference>
<protein>
    <submittedName>
        <fullName evidence="5">AMP-binding protein</fullName>
    </submittedName>
</protein>
<evidence type="ECO:0000256" key="1">
    <source>
        <dbReference type="ARBA" id="ARBA00022741"/>
    </source>
</evidence>
<evidence type="ECO:0000256" key="3">
    <source>
        <dbReference type="ARBA" id="ARBA00024484"/>
    </source>
</evidence>
<accession>A0A7J0BH51</accession>
<dbReference type="PANTHER" id="PTHR43272">
    <property type="entry name" value="LONG-CHAIN-FATTY-ACID--COA LIGASE"/>
    <property type="match status" value="1"/>
</dbReference>
<dbReference type="SUPFAM" id="SSF56801">
    <property type="entry name" value="Acetyl-CoA synthetase-like"/>
    <property type="match status" value="1"/>
</dbReference>
<keyword evidence="2" id="KW-0067">ATP-binding</keyword>
<dbReference type="InterPro" id="IPR000873">
    <property type="entry name" value="AMP-dep_synth/lig_dom"/>
</dbReference>
<dbReference type="Pfam" id="PF00501">
    <property type="entry name" value="AMP-binding"/>
    <property type="match status" value="1"/>
</dbReference>
<reference evidence="5 6" key="1">
    <citation type="submission" date="2020-05" db="EMBL/GenBank/DDBJ databases">
        <title>Draft genome sequence of Desulfovibrio sp. strain HN2T.</title>
        <authorList>
            <person name="Ueno A."/>
            <person name="Tamazawa S."/>
            <person name="Tamamura S."/>
            <person name="Murakami T."/>
            <person name="Kiyama T."/>
            <person name="Inomata H."/>
            <person name="Amano Y."/>
            <person name="Miyakawa K."/>
            <person name="Tamaki H."/>
            <person name="Naganuma T."/>
            <person name="Kaneko K."/>
        </authorList>
    </citation>
    <scope>NUCLEOTIDE SEQUENCE [LARGE SCALE GENOMIC DNA]</scope>
    <source>
        <strain evidence="5 6">HN2</strain>
    </source>
</reference>
<name>A0A7J0BH51_9BACT</name>
<dbReference type="PANTHER" id="PTHR43272:SF33">
    <property type="entry name" value="AMP-BINDING DOMAIN-CONTAINING PROTEIN-RELATED"/>
    <property type="match status" value="1"/>
</dbReference>
<evidence type="ECO:0000256" key="2">
    <source>
        <dbReference type="ARBA" id="ARBA00022840"/>
    </source>
</evidence>
<dbReference type="EMBL" id="BLVO01000012">
    <property type="protein sequence ID" value="GFM32512.1"/>
    <property type="molecule type" value="Genomic_DNA"/>
</dbReference>
<evidence type="ECO:0000259" key="4">
    <source>
        <dbReference type="Pfam" id="PF00501"/>
    </source>
</evidence>
<dbReference type="GO" id="GO:0005524">
    <property type="term" value="F:ATP binding"/>
    <property type="evidence" value="ECO:0007669"/>
    <property type="project" value="UniProtKB-KW"/>
</dbReference>
<sequence length="590" mass="65515">MEPLEKLTLQAVLDRSATHFANDPAVSYVGGEIITYGEFAETVESLSRLLAEQGVVRGDKVAILSESCPHWSMAYFAITGMGAVAVPILPDFHPDAIHHILRHSESSVVFVSERLYTKLEDGQFDEQPQCILMETFSPVGLDEGKDRLKELKKTGMREFRKWKDKAWRMAERFSERVSHKLGEENPSEFSEVVEGLFDEERYEVKPDDVAAIIYTSGTTGHSKGVVLTHGNIVSNAISVVETIIKVAPGDRMLSILPLSHTYECTLGMVLPLAHGAHIYYMDKPPTARALLPALAQVRPSIMLSVPLVIEKIFKTAILPKLTGTWLKRNLYRIPAVRKKLNAVAGKKLLETFGGRLRMFCIGGAALAPDVELFLREAGFPYGLGYGLTETSPLCAGDAPGRAKLYSIGKPLHGVEIRILDKDPATGEGEIAVKGPNVMREYYKAPEISKATFTEDGWFRTGDLGKLDSDGHLYIKGRLKNVIIGPSGENIYPEEIEGVIMQSAWVLESIVYQMDGKLVARVHIDYAKTDEEFGSLAAAKMQAKINDVLESLRQQVNNKVSAFSKLHKIIEQTEPFEKTPTHKIKRYLYVD</sequence>
<feature type="domain" description="AMP-dependent synthetase/ligase" evidence="4">
    <location>
        <begin position="14"/>
        <end position="442"/>
    </location>
</feature>
<keyword evidence="6" id="KW-1185">Reference proteome</keyword>
<dbReference type="Gene3D" id="3.30.300.30">
    <property type="match status" value="1"/>
</dbReference>
<dbReference type="AlphaFoldDB" id="A0A7J0BH51"/>
<dbReference type="Gene3D" id="3.40.50.12780">
    <property type="entry name" value="N-terminal domain of ligase-like"/>
    <property type="match status" value="1"/>
</dbReference>
<organism evidence="5 6">
    <name type="scientific">Desulfovibrio subterraneus</name>
    <dbReference type="NCBI Taxonomy" id="2718620"/>
    <lineage>
        <taxon>Bacteria</taxon>
        <taxon>Pseudomonadati</taxon>
        <taxon>Thermodesulfobacteriota</taxon>
        <taxon>Desulfovibrionia</taxon>
        <taxon>Desulfovibrionales</taxon>
        <taxon>Desulfovibrionaceae</taxon>
        <taxon>Desulfovibrio</taxon>
    </lineage>
</organism>
<proteinExistence type="predicted"/>
<comment type="catalytic activity">
    <reaction evidence="3">
        <text>a long-chain fatty acid + ATP + CoA = a long-chain fatty acyl-CoA + AMP + diphosphate</text>
        <dbReference type="Rhea" id="RHEA:15421"/>
        <dbReference type="ChEBI" id="CHEBI:30616"/>
        <dbReference type="ChEBI" id="CHEBI:33019"/>
        <dbReference type="ChEBI" id="CHEBI:57287"/>
        <dbReference type="ChEBI" id="CHEBI:57560"/>
        <dbReference type="ChEBI" id="CHEBI:83139"/>
        <dbReference type="ChEBI" id="CHEBI:456215"/>
        <dbReference type="EC" id="6.2.1.3"/>
    </reaction>
    <physiologicalReaction direction="left-to-right" evidence="3">
        <dbReference type="Rhea" id="RHEA:15422"/>
    </physiologicalReaction>
</comment>
<keyword evidence="1" id="KW-0547">Nucleotide-binding</keyword>
<comment type="caution">
    <text evidence="5">The sequence shown here is derived from an EMBL/GenBank/DDBJ whole genome shotgun (WGS) entry which is preliminary data.</text>
</comment>
<dbReference type="Proteomes" id="UP000503840">
    <property type="component" value="Unassembled WGS sequence"/>
</dbReference>
<evidence type="ECO:0000313" key="6">
    <source>
        <dbReference type="Proteomes" id="UP000503840"/>
    </source>
</evidence>
<gene>
    <name evidence="5" type="ORF">DSM101010T_08770</name>
</gene>
<dbReference type="InterPro" id="IPR020845">
    <property type="entry name" value="AMP-binding_CS"/>
</dbReference>
<dbReference type="InterPro" id="IPR045851">
    <property type="entry name" value="AMP-bd_C_sf"/>
</dbReference>